<evidence type="ECO:0000313" key="4">
    <source>
        <dbReference type="EMBL" id="SDP47936.1"/>
    </source>
</evidence>
<dbReference type="Gene3D" id="3.30.420.10">
    <property type="entry name" value="Ribonuclease H-like superfamily/Ribonuclease H"/>
    <property type="match status" value="1"/>
</dbReference>
<dbReference type="InterPro" id="IPR012337">
    <property type="entry name" value="RNaseH-like_sf"/>
</dbReference>
<dbReference type="AlphaFoldDB" id="A0A1H0T303"/>
<dbReference type="PROSITE" id="PS50994">
    <property type="entry name" value="INTEGRASE"/>
    <property type="match status" value="1"/>
</dbReference>
<dbReference type="EMBL" id="FNJQ01000021">
    <property type="protein sequence ID" value="SDP47936.1"/>
    <property type="molecule type" value="Genomic_DNA"/>
</dbReference>
<evidence type="ECO:0000256" key="1">
    <source>
        <dbReference type="ARBA" id="ARBA00009277"/>
    </source>
</evidence>
<name>A0A1H0T303_SELRU</name>
<dbReference type="GO" id="GO:0003676">
    <property type="term" value="F:nucleic acid binding"/>
    <property type="evidence" value="ECO:0007669"/>
    <property type="project" value="InterPro"/>
</dbReference>
<evidence type="ECO:0000259" key="2">
    <source>
        <dbReference type="PROSITE" id="PS50994"/>
    </source>
</evidence>
<accession>A0A1H0T303</accession>
<reference evidence="4 6" key="1">
    <citation type="submission" date="2016-10" db="EMBL/GenBank/DDBJ databases">
        <authorList>
            <person name="de Groot N.N."/>
        </authorList>
    </citation>
    <scope>NUCLEOTIDE SEQUENCE [LARGE SCALE GENOMIC DNA]</scope>
    <source>
        <strain evidence="4 6">S137</strain>
    </source>
</reference>
<dbReference type="GO" id="GO:0015074">
    <property type="term" value="P:DNA integration"/>
    <property type="evidence" value="ECO:0007669"/>
    <property type="project" value="InterPro"/>
</dbReference>
<evidence type="ECO:0000313" key="6">
    <source>
        <dbReference type="Proteomes" id="UP000182412"/>
    </source>
</evidence>
<dbReference type="EMBL" id="FNJQ01000032">
    <property type="protein sequence ID" value="SDP64706.1"/>
    <property type="molecule type" value="Genomic_DNA"/>
</dbReference>
<dbReference type="PANTHER" id="PTHR35004">
    <property type="entry name" value="TRANSPOSASE RV3428C-RELATED"/>
    <property type="match status" value="1"/>
</dbReference>
<dbReference type="EMBL" id="FNJQ01000013">
    <property type="protein sequence ID" value="SDP31837.1"/>
    <property type="molecule type" value="Genomic_DNA"/>
</dbReference>
<evidence type="ECO:0000313" key="3">
    <source>
        <dbReference type="EMBL" id="SDP31837.1"/>
    </source>
</evidence>
<evidence type="ECO:0000313" key="5">
    <source>
        <dbReference type="EMBL" id="SDP64706.1"/>
    </source>
</evidence>
<protein>
    <submittedName>
        <fullName evidence="4">Integrase core domain-containing protein</fullName>
    </submittedName>
</protein>
<sequence length="512" mass="59425">MSKEKEILHRFFKGESQRSIAAVLRVSRNTVAKVVKACHEHPLDAAALDGMDLAALHHHLFPAEADLPGQVQPDYEFIHKELLKSGVTLKLLWEEYAADCRQANKLYFMYSQFCKRYRDFVDHHHLTMHIHHKPAERLMVDWAGTTLKLYNPETGAVTKAYLFVATLPFSMYCYAEACRDMKEHSWIQAHIHLMEFLGGSARLLVSDNLRTGIISHRKHEDPIANRSYQEFADHYGMALLPARVLAPKDKAAVEGSVGQVTTHIIAKLRNRKFFDLYEMNQAIQEELYRFNEAPFQKKDGSRSSIFHMEECPFLRPLPQCPYEYADWKKATVQLNYHITVDHQNYSVPYEYVRKRVDVRLTSHVVEIYTEGRRIANHKRIVGKRGQYSTVEEHMPKNHQLYSQWDGNRFRRWSEKCGEHVHTVIERLLASYRVEEQAYKGCLALLKLSDQYGIPRLNTACELALRQVPSPRYKLIQNILVTQQDIKIEQPAAHSQNAFVRGAAYYGGEYHGK</sequence>
<dbReference type="RefSeq" id="WP_074572192.1">
    <property type="nucleotide sequence ID" value="NZ_FNJQ01000013.1"/>
</dbReference>
<dbReference type="InterPro" id="IPR054353">
    <property type="entry name" value="IstA-like_C"/>
</dbReference>
<dbReference type="SUPFAM" id="SSF53098">
    <property type="entry name" value="Ribonuclease H-like"/>
    <property type="match status" value="1"/>
</dbReference>
<dbReference type="InterPro" id="IPR001584">
    <property type="entry name" value="Integrase_cat-core"/>
</dbReference>
<organism evidence="4 6">
    <name type="scientific">Selenomonas ruminantium</name>
    <dbReference type="NCBI Taxonomy" id="971"/>
    <lineage>
        <taxon>Bacteria</taxon>
        <taxon>Bacillati</taxon>
        <taxon>Bacillota</taxon>
        <taxon>Negativicutes</taxon>
        <taxon>Selenomonadales</taxon>
        <taxon>Selenomonadaceae</taxon>
        <taxon>Selenomonas</taxon>
    </lineage>
</organism>
<gene>
    <name evidence="3" type="ORF">SAMN05216366_11359</name>
    <name evidence="4" type="ORF">SAMN05216366_1211</name>
    <name evidence="5" type="ORF">SAMN05216366_1322</name>
</gene>
<comment type="similarity">
    <text evidence="1">Belongs to the transposase IS21/IS408/IS1162 family.</text>
</comment>
<dbReference type="InterPro" id="IPR036397">
    <property type="entry name" value="RNaseH_sf"/>
</dbReference>
<feature type="domain" description="Integrase catalytic" evidence="2">
    <location>
        <begin position="130"/>
        <end position="311"/>
    </location>
</feature>
<dbReference type="Proteomes" id="UP000182412">
    <property type="component" value="Unassembled WGS sequence"/>
</dbReference>
<dbReference type="Pfam" id="PF22483">
    <property type="entry name" value="Mu-transpos_C_2"/>
    <property type="match status" value="1"/>
</dbReference>
<dbReference type="NCBIfam" id="NF033546">
    <property type="entry name" value="transpos_IS21"/>
    <property type="match status" value="1"/>
</dbReference>
<dbReference type="OrthoDB" id="47787at2"/>
<proteinExistence type="inferred from homology"/>
<dbReference type="PANTHER" id="PTHR35004:SF8">
    <property type="entry name" value="TRANSPOSASE RV3428C-RELATED"/>
    <property type="match status" value="1"/>
</dbReference>